<sequence>MAEPSDYNNQPGKSPRKELQGPRPTPLKINKGSHKIKKPPVVPQPSQPPVAAHHQQPPRQPVIIYTVSPKIIHTEASKFRDLVQRLTGLPTSSTNFGAGRWQ</sequence>
<evidence type="ECO:0000259" key="2">
    <source>
        <dbReference type="Pfam" id="PF05678"/>
    </source>
</evidence>
<dbReference type="PANTHER" id="PTHR33143">
    <property type="entry name" value="F16F4.1 PROTEIN-RELATED"/>
    <property type="match status" value="1"/>
</dbReference>
<dbReference type="EMBL" id="JAATIP010000049">
    <property type="protein sequence ID" value="KAF4384182.1"/>
    <property type="molecule type" value="Genomic_DNA"/>
</dbReference>
<dbReference type="GO" id="GO:0005634">
    <property type="term" value="C:nucleus"/>
    <property type="evidence" value="ECO:0007669"/>
    <property type="project" value="TreeGrafter"/>
</dbReference>
<dbReference type="PANTHER" id="PTHR33143:SF6">
    <property type="entry name" value="OS08G0102900 PROTEIN"/>
    <property type="match status" value="1"/>
</dbReference>
<feature type="domain" description="VQ" evidence="2">
    <location>
        <begin position="66"/>
        <end position="92"/>
    </location>
</feature>
<accession>A0A7J6GMR0</accession>
<evidence type="ECO:0000313" key="4">
    <source>
        <dbReference type="Proteomes" id="UP000525078"/>
    </source>
</evidence>
<comment type="caution">
    <text evidence="3">The sequence shown here is derived from an EMBL/GenBank/DDBJ whole genome shotgun (WGS) entry which is preliminary data.</text>
</comment>
<evidence type="ECO:0000313" key="3">
    <source>
        <dbReference type="EMBL" id="KAF4384182.1"/>
    </source>
</evidence>
<dbReference type="Pfam" id="PF05678">
    <property type="entry name" value="VQ"/>
    <property type="match status" value="1"/>
</dbReference>
<reference evidence="3 4" key="1">
    <citation type="journal article" date="2020" name="bioRxiv">
        <title>Sequence and annotation of 42 cannabis genomes reveals extensive copy number variation in cannabinoid synthesis and pathogen resistance genes.</title>
        <authorList>
            <person name="Mckernan K.J."/>
            <person name="Helbert Y."/>
            <person name="Kane L.T."/>
            <person name="Ebling H."/>
            <person name="Zhang L."/>
            <person name="Liu B."/>
            <person name="Eaton Z."/>
            <person name="Mclaughlin S."/>
            <person name="Kingan S."/>
            <person name="Baybayan P."/>
            <person name="Concepcion G."/>
            <person name="Jordan M."/>
            <person name="Riva A."/>
            <person name="Barbazuk W."/>
            <person name="Harkins T."/>
        </authorList>
    </citation>
    <scope>NUCLEOTIDE SEQUENCE [LARGE SCALE GENOMIC DNA]</scope>
    <source>
        <strain evidence="4">cv. Jamaican Lion 4</strain>
        <tissue evidence="3">Leaf</tissue>
    </source>
</reference>
<feature type="compositionally biased region" description="Polar residues" evidence="1">
    <location>
        <begin position="1"/>
        <end position="12"/>
    </location>
</feature>
<name>A0A7J6GMR0_CANSA</name>
<gene>
    <name evidence="3" type="ORF">F8388_001420</name>
</gene>
<dbReference type="InterPro" id="IPR039607">
    <property type="entry name" value="VQ_8/17/18/20/21/25"/>
</dbReference>
<organism evidence="3 4">
    <name type="scientific">Cannabis sativa</name>
    <name type="common">Hemp</name>
    <name type="synonym">Marijuana</name>
    <dbReference type="NCBI Taxonomy" id="3483"/>
    <lineage>
        <taxon>Eukaryota</taxon>
        <taxon>Viridiplantae</taxon>
        <taxon>Streptophyta</taxon>
        <taxon>Embryophyta</taxon>
        <taxon>Tracheophyta</taxon>
        <taxon>Spermatophyta</taxon>
        <taxon>Magnoliopsida</taxon>
        <taxon>eudicotyledons</taxon>
        <taxon>Gunneridae</taxon>
        <taxon>Pentapetalae</taxon>
        <taxon>rosids</taxon>
        <taxon>fabids</taxon>
        <taxon>Rosales</taxon>
        <taxon>Cannabaceae</taxon>
        <taxon>Cannabis</taxon>
    </lineage>
</organism>
<proteinExistence type="predicted"/>
<dbReference type="Proteomes" id="UP000525078">
    <property type="component" value="Unassembled WGS sequence"/>
</dbReference>
<dbReference type="AlphaFoldDB" id="A0A7J6GMR0"/>
<evidence type="ECO:0000256" key="1">
    <source>
        <dbReference type="SAM" id="MobiDB-lite"/>
    </source>
</evidence>
<feature type="region of interest" description="Disordered" evidence="1">
    <location>
        <begin position="1"/>
        <end position="59"/>
    </location>
</feature>
<protein>
    <recommendedName>
        <fullName evidence="2">VQ domain-containing protein</fullName>
    </recommendedName>
</protein>
<dbReference type="InterPro" id="IPR008889">
    <property type="entry name" value="VQ"/>
</dbReference>